<feature type="region of interest" description="Disordered" evidence="1">
    <location>
        <begin position="522"/>
        <end position="544"/>
    </location>
</feature>
<sequence length="720" mass="78963">CGNEGGELVEGGVLLEAAGADRKVDIPSWKAAFITLAEYDGRVDPSVEVVVEVRGSVAGGSVRGRKRGAAGRVNAGGLTGAFASGTDVRHQGGLHKRRLRNHLVMQLIRSNKPIPPSSRFTAQDYLAAERSLTWRRARDGISVATERGRATSRDEGGGSLGWVLTALLTPRSLSSACFTHASTRTASPPQRKSCFDTGIKAGVQADISRYQAQMHPSEARPPKFVIPPFEGDYRKVYKNMWKSFRDKKKLRLGVLCNPPHGAASELPDPKILRDYEVAPTCYRAAESQIADDEFWRQMCERIRRSKDTLSVSDIAAILDALVMVNYRDADLMRVLSREVIDDMFKLTLTEAAVIVNAYSVFNCESKPLLESAIKHCHALAAMNRKGSDVRSCAVLLSGLARFKPEDTKDLVEVILSSAAMNAEEGGLTDLASIISSAARLLTAENEVTVKDAEESVLADVNTILDRICLSTPESLYSAASAFHTLTLFDGIVKDTPEMMEAASRNVFLVALDRDPNALRSTVPGPIPKIRLNKQPPARRDPPEGAEELMKVGFSAERADEEGTANVEVDLEPENETEQPGEEVVVEGMSVLDATSTMGLGQEDEEAVRDDDAILHRLQRERTTGLNSKNRPVAPVEAIAARNRVASVVAIAVGSLGRIWTQLNKGKEEEEGKRDDEVMGEQQQQRHQSAWSSCFIPCHPQYHNDWLHRLRVRCLPKLRIS</sequence>
<evidence type="ECO:0000313" key="3">
    <source>
        <dbReference type="Proteomes" id="UP000574390"/>
    </source>
</evidence>
<feature type="non-terminal residue" evidence="2">
    <location>
        <position position="1"/>
    </location>
</feature>
<dbReference type="Proteomes" id="UP000574390">
    <property type="component" value="Unassembled WGS sequence"/>
</dbReference>
<proteinExistence type="predicted"/>
<dbReference type="EMBL" id="JABANM010000931">
    <property type="protein sequence ID" value="KAF4755129.1"/>
    <property type="molecule type" value="Genomic_DNA"/>
</dbReference>
<feature type="compositionally biased region" description="Basic and acidic residues" evidence="1">
    <location>
        <begin position="664"/>
        <end position="676"/>
    </location>
</feature>
<feature type="region of interest" description="Disordered" evidence="1">
    <location>
        <begin position="664"/>
        <end position="683"/>
    </location>
</feature>
<accession>A0A7J6UD43</accession>
<evidence type="ECO:0000256" key="1">
    <source>
        <dbReference type="SAM" id="MobiDB-lite"/>
    </source>
</evidence>
<gene>
    <name evidence="2" type="ORF">FOZ62_016411</name>
</gene>
<name>A0A7J6UD43_PEROL</name>
<reference evidence="2 3" key="1">
    <citation type="submission" date="2020-04" db="EMBL/GenBank/DDBJ databases">
        <title>Perkinsus olseni comparative genomics.</title>
        <authorList>
            <person name="Bogema D.R."/>
        </authorList>
    </citation>
    <scope>NUCLEOTIDE SEQUENCE [LARGE SCALE GENOMIC DNA]</scope>
    <source>
        <strain evidence="2">ATCC PRA-205</strain>
    </source>
</reference>
<organism evidence="2 3">
    <name type="scientific">Perkinsus olseni</name>
    <name type="common">Perkinsus atlanticus</name>
    <dbReference type="NCBI Taxonomy" id="32597"/>
    <lineage>
        <taxon>Eukaryota</taxon>
        <taxon>Sar</taxon>
        <taxon>Alveolata</taxon>
        <taxon>Perkinsozoa</taxon>
        <taxon>Perkinsea</taxon>
        <taxon>Perkinsida</taxon>
        <taxon>Perkinsidae</taxon>
        <taxon>Perkinsus</taxon>
    </lineage>
</organism>
<protein>
    <submittedName>
        <fullName evidence="2">Uncharacterized protein</fullName>
    </submittedName>
</protein>
<evidence type="ECO:0000313" key="2">
    <source>
        <dbReference type="EMBL" id="KAF4755129.1"/>
    </source>
</evidence>
<comment type="caution">
    <text evidence="2">The sequence shown here is derived from an EMBL/GenBank/DDBJ whole genome shotgun (WGS) entry which is preliminary data.</text>
</comment>
<dbReference type="AlphaFoldDB" id="A0A7J6UD43"/>